<evidence type="ECO:0000313" key="3">
    <source>
        <dbReference type="Proteomes" id="UP000093111"/>
    </source>
</evidence>
<keyword evidence="1" id="KW-0732">Signal</keyword>
<dbReference type="RefSeq" id="WP_068955754.1">
    <property type="nucleotide sequence ID" value="NZ_LGLV01000012.1"/>
</dbReference>
<dbReference type="EMBL" id="LGLV01000012">
    <property type="protein sequence ID" value="OBZ93824.1"/>
    <property type="molecule type" value="Genomic_DNA"/>
</dbReference>
<dbReference type="Pfam" id="PF11776">
    <property type="entry name" value="RcnB"/>
    <property type="match status" value="1"/>
</dbReference>
<name>A0A1C7P296_9HYPH</name>
<protein>
    <submittedName>
        <fullName evidence="2">Membrane protein</fullName>
    </submittedName>
</protein>
<keyword evidence="3" id="KW-1185">Reference proteome</keyword>
<gene>
    <name evidence="2" type="ORF">ADU59_19180</name>
</gene>
<comment type="caution">
    <text evidence="2">The sequence shown here is derived from an EMBL/GenBank/DDBJ whole genome shotgun (WGS) entry which is preliminary data.</text>
</comment>
<feature type="chain" id="PRO_5008890157" evidence="1">
    <location>
        <begin position="22"/>
        <end position="117"/>
    </location>
</feature>
<reference evidence="2 3" key="1">
    <citation type="journal article" date="2016" name="Syst. Appl. Microbiol.">
        <title>Pararhizobium polonicum sp. nov. isolated from tumors on stone fruit rootstocks.</title>
        <authorList>
            <person name="Pulawska J."/>
            <person name="Kuzmanovic N."/>
            <person name="Willems A."/>
            <person name="Pothier J.F."/>
        </authorList>
    </citation>
    <scope>NUCLEOTIDE SEQUENCE [LARGE SCALE GENOMIC DNA]</scope>
    <source>
        <strain evidence="2 3">F5.1</strain>
    </source>
</reference>
<feature type="signal peptide" evidence="1">
    <location>
        <begin position="1"/>
        <end position="21"/>
    </location>
</feature>
<dbReference type="Gene3D" id="3.10.450.160">
    <property type="entry name" value="inner membrane protein cigr"/>
    <property type="match status" value="1"/>
</dbReference>
<sequence length="117" mass="13487">MKRLLIALVASSFLTAPMAFAQSAKPFEVAQVNERHVDRNVYKHGNKKTVEKRVIVKKRWARGHRLSPAERRHISAVNDYRRYKLRAPPRGQQWVRVDNDFLLISVATGVIVNLATR</sequence>
<proteinExistence type="predicted"/>
<accession>A0A1C7P296</accession>
<dbReference type="InterPro" id="IPR024572">
    <property type="entry name" value="RcnB"/>
</dbReference>
<dbReference type="STRING" id="1612624.ADU59_19180"/>
<dbReference type="OrthoDB" id="9808839at2"/>
<evidence type="ECO:0000313" key="2">
    <source>
        <dbReference type="EMBL" id="OBZ93824.1"/>
    </source>
</evidence>
<dbReference type="PATRIC" id="fig|1612624.7.peg.5800"/>
<evidence type="ECO:0000256" key="1">
    <source>
        <dbReference type="SAM" id="SignalP"/>
    </source>
</evidence>
<dbReference type="AlphaFoldDB" id="A0A1C7P296"/>
<dbReference type="Proteomes" id="UP000093111">
    <property type="component" value="Unassembled WGS sequence"/>
</dbReference>
<organism evidence="2 3">
    <name type="scientific">Pararhizobium polonicum</name>
    <dbReference type="NCBI Taxonomy" id="1612624"/>
    <lineage>
        <taxon>Bacteria</taxon>
        <taxon>Pseudomonadati</taxon>
        <taxon>Pseudomonadota</taxon>
        <taxon>Alphaproteobacteria</taxon>
        <taxon>Hyphomicrobiales</taxon>
        <taxon>Rhizobiaceae</taxon>
        <taxon>Rhizobium/Agrobacterium group</taxon>
        <taxon>Pararhizobium</taxon>
    </lineage>
</organism>